<organism evidence="2 3">
    <name type="scientific">Nocardia jiangxiensis</name>
    <dbReference type="NCBI Taxonomy" id="282685"/>
    <lineage>
        <taxon>Bacteria</taxon>
        <taxon>Bacillati</taxon>
        <taxon>Actinomycetota</taxon>
        <taxon>Actinomycetes</taxon>
        <taxon>Mycobacteriales</taxon>
        <taxon>Nocardiaceae</taxon>
        <taxon>Nocardia</taxon>
    </lineage>
</organism>
<sequence length="193" mass="18374">MLEEPEGTPVQVAASSAVPGAGDNSSGGSSSGGGQSNSGGGQGSSATGDTVPNDSGSGVHVDPDGLIHPIAIVSKAASTYSTAYASLVGMILSGALDLGDSDVNSAWSAFLMAWLGEVDTAEKALKELASHVPKAVHAMQAADTSGGGSVSGATGLIGVPPASLPPVSSAPSSTGGKGGSSSGSATNGRVRPQ</sequence>
<evidence type="ECO:0008006" key="4">
    <source>
        <dbReference type="Google" id="ProtNLM"/>
    </source>
</evidence>
<protein>
    <recommendedName>
        <fullName evidence="4">Excreted virulence factor EspC, type VII ESX diderm</fullName>
    </recommendedName>
</protein>
<evidence type="ECO:0000256" key="1">
    <source>
        <dbReference type="SAM" id="MobiDB-lite"/>
    </source>
</evidence>
<feature type="region of interest" description="Disordered" evidence="1">
    <location>
        <begin position="143"/>
        <end position="193"/>
    </location>
</feature>
<feature type="compositionally biased region" description="Gly residues" evidence="1">
    <location>
        <begin position="29"/>
        <end position="43"/>
    </location>
</feature>
<keyword evidence="3" id="KW-1185">Reference proteome</keyword>
<feature type="compositionally biased region" description="Low complexity" evidence="1">
    <location>
        <begin position="151"/>
        <end position="174"/>
    </location>
</feature>
<proteinExistence type="predicted"/>
<accession>A0ABW6SGE9</accession>
<dbReference type="Proteomes" id="UP001601992">
    <property type="component" value="Unassembled WGS sequence"/>
</dbReference>
<comment type="caution">
    <text evidence="2">The sequence shown here is derived from an EMBL/GenBank/DDBJ whole genome shotgun (WGS) entry which is preliminary data.</text>
</comment>
<feature type="region of interest" description="Disordered" evidence="1">
    <location>
        <begin position="1"/>
        <end position="62"/>
    </location>
</feature>
<gene>
    <name evidence="2" type="ORF">ACFYXQ_41910</name>
</gene>
<name>A0ABW6SGE9_9NOCA</name>
<evidence type="ECO:0000313" key="3">
    <source>
        <dbReference type="Proteomes" id="UP001601992"/>
    </source>
</evidence>
<dbReference type="RefSeq" id="WP_387406801.1">
    <property type="nucleotide sequence ID" value="NZ_JBIAQY010000026.1"/>
</dbReference>
<dbReference type="EMBL" id="JBIAQY010000026">
    <property type="protein sequence ID" value="MFF3574324.1"/>
    <property type="molecule type" value="Genomic_DNA"/>
</dbReference>
<reference evidence="2 3" key="1">
    <citation type="submission" date="2024-10" db="EMBL/GenBank/DDBJ databases">
        <title>The Natural Products Discovery Center: Release of the First 8490 Sequenced Strains for Exploring Actinobacteria Biosynthetic Diversity.</title>
        <authorList>
            <person name="Kalkreuter E."/>
            <person name="Kautsar S.A."/>
            <person name="Yang D."/>
            <person name="Bader C.D."/>
            <person name="Teijaro C.N."/>
            <person name="Fluegel L."/>
            <person name="Davis C.M."/>
            <person name="Simpson J.R."/>
            <person name="Lauterbach L."/>
            <person name="Steele A.D."/>
            <person name="Gui C."/>
            <person name="Meng S."/>
            <person name="Li G."/>
            <person name="Viehrig K."/>
            <person name="Ye F."/>
            <person name="Su P."/>
            <person name="Kiefer A.F."/>
            <person name="Nichols A."/>
            <person name="Cepeda A.J."/>
            <person name="Yan W."/>
            <person name="Fan B."/>
            <person name="Jiang Y."/>
            <person name="Adhikari A."/>
            <person name="Zheng C.-J."/>
            <person name="Schuster L."/>
            <person name="Cowan T.M."/>
            <person name="Smanski M.J."/>
            <person name="Chevrette M.G."/>
            <person name="De Carvalho L.P.S."/>
            <person name="Shen B."/>
        </authorList>
    </citation>
    <scope>NUCLEOTIDE SEQUENCE [LARGE SCALE GENOMIC DNA]</scope>
    <source>
        <strain evidence="2 3">NPDC002593</strain>
    </source>
</reference>
<evidence type="ECO:0000313" key="2">
    <source>
        <dbReference type="EMBL" id="MFF3574324.1"/>
    </source>
</evidence>